<evidence type="ECO:0000256" key="1">
    <source>
        <dbReference type="ARBA" id="ARBA00022801"/>
    </source>
</evidence>
<dbReference type="SUPFAM" id="SSF55811">
    <property type="entry name" value="Nudix"/>
    <property type="match status" value="1"/>
</dbReference>
<gene>
    <name evidence="3" type="ORF">C5689_02800</name>
</gene>
<evidence type="ECO:0000313" key="4">
    <source>
        <dbReference type="Proteomes" id="UP000245137"/>
    </source>
</evidence>
<dbReference type="GO" id="GO:0006753">
    <property type="term" value="P:nucleoside phosphate metabolic process"/>
    <property type="evidence" value="ECO:0007669"/>
    <property type="project" value="TreeGrafter"/>
</dbReference>
<dbReference type="GO" id="GO:0019693">
    <property type="term" value="P:ribose phosphate metabolic process"/>
    <property type="evidence" value="ECO:0007669"/>
    <property type="project" value="TreeGrafter"/>
</dbReference>
<reference evidence="3 4" key="1">
    <citation type="journal article" date="2018" name="Appl. Microbiol. Biotechnol.">
        <title>Co-cultivation of the strictly anaerobic methanogen Methanosarcina barkeri with aerobic methanotrophs in an oxygen-limited membrane bioreactor.</title>
        <authorList>
            <person name="In 't Zandt M.H."/>
            <person name="van den Bosch T.J.M."/>
            <person name="Rijkers R."/>
            <person name="van Kessel M.A.H.J."/>
            <person name="Jetten M.S.M."/>
            <person name="Welte C.U."/>
        </authorList>
    </citation>
    <scope>NUCLEOTIDE SEQUENCE [LARGE SCALE GENOMIC DNA]</scope>
    <source>
        <strain evidence="3 4">DSM 17706</strain>
    </source>
</reference>
<feature type="domain" description="Nudix hydrolase" evidence="2">
    <location>
        <begin position="45"/>
        <end position="175"/>
    </location>
</feature>
<keyword evidence="1 3" id="KW-0378">Hydrolase</keyword>
<proteinExistence type="predicted"/>
<name>A0A2U1SV20_METSR</name>
<dbReference type="PANTHER" id="PTHR11839">
    <property type="entry name" value="UDP/ADP-SUGAR PYROPHOSPHATASE"/>
    <property type="match status" value="1"/>
</dbReference>
<dbReference type="Gene3D" id="3.90.79.10">
    <property type="entry name" value="Nucleoside Triphosphate Pyrophosphohydrolase"/>
    <property type="match status" value="1"/>
</dbReference>
<protein>
    <submittedName>
        <fullName evidence="3">NUDIX hydrolase</fullName>
    </submittedName>
</protein>
<dbReference type="CDD" id="cd03424">
    <property type="entry name" value="NUDIX_ADPRase_Nudt5_UGPPase_Nudt14"/>
    <property type="match status" value="1"/>
</dbReference>
<dbReference type="PANTHER" id="PTHR11839:SF1">
    <property type="entry name" value="ADP-SUGAR PYROPHOSPHATASE"/>
    <property type="match status" value="1"/>
</dbReference>
<evidence type="ECO:0000259" key="2">
    <source>
        <dbReference type="PROSITE" id="PS51462"/>
    </source>
</evidence>
<comment type="caution">
    <text evidence="3">The sequence shown here is derived from an EMBL/GenBank/DDBJ whole genome shotgun (WGS) entry which is preliminary data.</text>
</comment>
<sequence>MSDEILRPWEVRSSRTLLRDRWINLRADHCVTRRGAQLDPYYVLEYEDWVHVVALDEEDRLLLVRQYRHGAGVTSLELPGGKLDAHESDPVAAGARELLEETGHAAPSLRHLARLSPNPATHSNWIHVLYGEGAKEVAPLKLDSGEDIRVERIPWREALALTLGGGIINSQHVGLLIVALAQTKGVKIGG</sequence>
<accession>A0A2U1SV20</accession>
<dbReference type="PROSITE" id="PS51462">
    <property type="entry name" value="NUDIX"/>
    <property type="match status" value="1"/>
</dbReference>
<dbReference type="Pfam" id="PF00293">
    <property type="entry name" value="NUDIX"/>
    <property type="match status" value="1"/>
</dbReference>
<dbReference type="EMBL" id="PUIV01000002">
    <property type="protein sequence ID" value="PWB95463.1"/>
    <property type="molecule type" value="Genomic_DNA"/>
</dbReference>
<dbReference type="Proteomes" id="UP000245137">
    <property type="component" value="Unassembled WGS sequence"/>
</dbReference>
<evidence type="ECO:0000313" key="3">
    <source>
        <dbReference type="EMBL" id="PWB95463.1"/>
    </source>
</evidence>
<dbReference type="InterPro" id="IPR015797">
    <property type="entry name" value="NUDIX_hydrolase-like_dom_sf"/>
</dbReference>
<dbReference type="RefSeq" id="WP_108915751.1">
    <property type="nucleotide sequence ID" value="NZ_BGJY01000001.1"/>
</dbReference>
<organism evidence="3 4">
    <name type="scientific">Methylosinus sporium</name>
    <dbReference type="NCBI Taxonomy" id="428"/>
    <lineage>
        <taxon>Bacteria</taxon>
        <taxon>Pseudomonadati</taxon>
        <taxon>Pseudomonadota</taxon>
        <taxon>Alphaproteobacteria</taxon>
        <taxon>Hyphomicrobiales</taxon>
        <taxon>Methylocystaceae</taxon>
        <taxon>Methylosinus</taxon>
    </lineage>
</organism>
<dbReference type="OrthoDB" id="9806150at2"/>
<dbReference type="GO" id="GO:0016787">
    <property type="term" value="F:hydrolase activity"/>
    <property type="evidence" value="ECO:0007669"/>
    <property type="project" value="UniProtKB-KW"/>
</dbReference>
<dbReference type="AlphaFoldDB" id="A0A2U1SV20"/>
<keyword evidence="4" id="KW-1185">Reference proteome</keyword>
<dbReference type="InterPro" id="IPR000086">
    <property type="entry name" value="NUDIX_hydrolase_dom"/>
</dbReference>